<evidence type="ECO:0000256" key="6">
    <source>
        <dbReference type="PIRSR" id="PIRSR006468-1"/>
    </source>
</evidence>
<proteinExistence type="inferred from homology"/>
<evidence type="ECO:0000256" key="4">
    <source>
        <dbReference type="ARBA" id="ARBA00022679"/>
    </source>
</evidence>
<dbReference type="InterPro" id="IPR001544">
    <property type="entry name" value="Aminotrans_IV"/>
</dbReference>
<organism evidence="7 8">
    <name type="scientific">Diplogelasinospora grovesii</name>
    <dbReference type="NCBI Taxonomy" id="303347"/>
    <lineage>
        <taxon>Eukaryota</taxon>
        <taxon>Fungi</taxon>
        <taxon>Dikarya</taxon>
        <taxon>Ascomycota</taxon>
        <taxon>Pezizomycotina</taxon>
        <taxon>Sordariomycetes</taxon>
        <taxon>Sordariomycetidae</taxon>
        <taxon>Sordariales</taxon>
        <taxon>Diplogelasinosporaceae</taxon>
        <taxon>Diplogelasinospora</taxon>
    </lineage>
</organism>
<dbReference type="InterPro" id="IPR043132">
    <property type="entry name" value="BCAT-like_C"/>
</dbReference>
<dbReference type="Gene3D" id="3.20.10.10">
    <property type="entry name" value="D-amino Acid Aminotransferase, subunit A, domain 2"/>
    <property type="match status" value="1"/>
</dbReference>
<evidence type="ECO:0000256" key="1">
    <source>
        <dbReference type="ARBA" id="ARBA00001933"/>
    </source>
</evidence>
<dbReference type="PANTHER" id="PTHR42825:SF2">
    <property type="entry name" value="BRANCHED-CHAIN-AMINO-ACID AMINOTRANSFERASE 3, CHLOROPLASTIC-RELATED"/>
    <property type="match status" value="1"/>
</dbReference>
<dbReference type="PANTHER" id="PTHR42825">
    <property type="entry name" value="AMINO ACID AMINOTRANSFERASE"/>
    <property type="match status" value="1"/>
</dbReference>
<comment type="cofactor">
    <cofactor evidence="1">
        <name>pyridoxal 5'-phosphate</name>
        <dbReference type="ChEBI" id="CHEBI:597326"/>
    </cofactor>
</comment>
<gene>
    <name evidence="7" type="ORF">QBC46DRAFT_367217</name>
</gene>
<dbReference type="InterPro" id="IPR043131">
    <property type="entry name" value="BCAT-like_N"/>
</dbReference>
<keyword evidence="5" id="KW-0663">Pyridoxal phosphate</keyword>
<evidence type="ECO:0000256" key="3">
    <source>
        <dbReference type="ARBA" id="ARBA00022576"/>
    </source>
</evidence>
<keyword evidence="3 7" id="KW-0032">Aminotransferase</keyword>
<feature type="modified residue" description="N6-(pyridoxal phosphate)lysine" evidence="6">
    <location>
        <position position="202"/>
    </location>
</feature>
<dbReference type="Proteomes" id="UP001303473">
    <property type="component" value="Unassembled WGS sequence"/>
</dbReference>
<protein>
    <submittedName>
        <fullName evidence="7">Branched-chain amino acid aminotransferase</fullName>
    </submittedName>
</protein>
<comment type="caution">
    <text evidence="7">The sequence shown here is derived from an EMBL/GenBank/DDBJ whole genome shotgun (WGS) entry which is preliminary data.</text>
</comment>
<dbReference type="PIRSF" id="PIRSF006468">
    <property type="entry name" value="BCAT1"/>
    <property type="match status" value="1"/>
</dbReference>
<evidence type="ECO:0000256" key="5">
    <source>
        <dbReference type="ARBA" id="ARBA00022898"/>
    </source>
</evidence>
<dbReference type="AlphaFoldDB" id="A0AAN6MYY6"/>
<reference evidence="8" key="1">
    <citation type="journal article" date="2023" name="Mol. Phylogenet. Evol.">
        <title>Genome-scale phylogeny and comparative genomics of the fungal order Sordariales.</title>
        <authorList>
            <person name="Hensen N."/>
            <person name="Bonometti L."/>
            <person name="Westerberg I."/>
            <person name="Brannstrom I.O."/>
            <person name="Guillou S."/>
            <person name="Cros-Aarteil S."/>
            <person name="Calhoun S."/>
            <person name="Haridas S."/>
            <person name="Kuo A."/>
            <person name="Mondo S."/>
            <person name="Pangilinan J."/>
            <person name="Riley R."/>
            <person name="LaButti K."/>
            <person name="Andreopoulos B."/>
            <person name="Lipzen A."/>
            <person name="Chen C."/>
            <person name="Yan M."/>
            <person name="Daum C."/>
            <person name="Ng V."/>
            <person name="Clum A."/>
            <person name="Steindorff A."/>
            <person name="Ohm R.A."/>
            <person name="Martin F."/>
            <person name="Silar P."/>
            <person name="Natvig D.O."/>
            <person name="Lalanne C."/>
            <person name="Gautier V."/>
            <person name="Ament-Velasquez S.L."/>
            <person name="Kruys A."/>
            <person name="Hutchinson M.I."/>
            <person name="Powell A.J."/>
            <person name="Barry K."/>
            <person name="Miller A.N."/>
            <person name="Grigoriev I.V."/>
            <person name="Debuchy R."/>
            <person name="Gladieux P."/>
            <person name="Hiltunen Thoren M."/>
            <person name="Johannesson H."/>
        </authorList>
    </citation>
    <scope>NUCLEOTIDE SEQUENCE [LARGE SCALE GENOMIC DNA]</scope>
    <source>
        <strain evidence="8">CBS 340.73</strain>
    </source>
</reference>
<keyword evidence="8" id="KW-1185">Reference proteome</keyword>
<dbReference type="GO" id="GO:0004084">
    <property type="term" value="F:branched-chain-amino-acid transaminase activity"/>
    <property type="evidence" value="ECO:0007669"/>
    <property type="project" value="InterPro"/>
</dbReference>
<dbReference type="Gene3D" id="3.30.470.10">
    <property type="match status" value="1"/>
</dbReference>
<dbReference type="SUPFAM" id="SSF56752">
    <property type="entry name" value="D-aminoacid aminotransferase-like PLP-dependent enzymes"/>
    <property type="match status" value="1"/>
</dbReference>
<dbReference type="InterPro" id="IPR005786">
    <property type="entry name" value="B_amino_transII"/>
</dbReference>
<evidence type="ECO:0000313" key="7">
    <source>
        <dbReference type="EMBL" id="KAK3935979.1"/>
    </source>
</evidence>
<evidence type="ECO:0000313" key="8">
    <source>
        <dbReference type="Proteomes" id="UP001303473"/>
    </source>
</evidence>
<accession>A0AAN6MYY6</accession>
<evidence type="ECO:0000256" key="2">
    <source>
        <dbReference type="ARBA" id="ARBA00009320"/>
    </source>
</evidence>
<dbReference type="EMBL" id="MU853899">
    <property type="protein sequence ID" value="KAK3935979.1"/>
    <property type="molecule type" value="Genomic_DNA"/>
</dbReference>
<comment type="similarity">
    <text evidence="2">Belongs to the class-IV pyridoxal-phosphate-dependent aminotransferase family.</text>
</comment>
<dbReference type="InterPro" id="IPR036038">
    <property type="entry name" value="Aminotransferase-like"/>
</dbReference>
<dbReference type="GO" id="GO:0009081">
    <property type="term" value="P:branched-chain amino acid metabolic process"/>
    <property type="evidence" value="ECO:0007669"/>
    <property type="project" value="InterPro"/>
</dbReference>
<sequence>MTSFPPAPTTALDWTNPAAFSKFQEVNGHVESTYSNTTKTWSPLKFVPDPCLRIHGLAPGLNYGQQAFEGLKAFRLPSGAISIFRPDRNGLRLRHSSAVLNMPAVPLDLFVSACRAAVAHNAEFVPPHETGWSLYCRPLTFASAPQFPPGVPEEVTFCVYVFPTPSGEEGEEEAVVVVDGAVKALILDDFDRAAPKGTGNAKAGGNYAGVLRWQGRAKTDGYDITLHLDSSRHEEVDEFSLCGFIGVVLADTGGGGGGGVTTTTLVIPKSPCAIDSLTSDSVQQIAKGWGWQVEKKVVRYTDLPEFSEVIGAGTAVGLVSVRSITRRGTAKLDNRHPRVAVDKDGAEEVVKYIPDDQKEGGPIFRKLLGRFRAIQTGEVADEFGWRFEVREEDKGLAA</sequence>
<dbReference type="Pfam" id="PF01063">
    <property type="entry name" value="Aminotran_4"/>
    <property type="match status" value="1"/>
</dbReference>
<name>A0AAN6MYY6_9PEZI</name>
<keyword evidence="4" id="KW-0808">Transferase</keyword>